<dbReference type="InterPro" id="IPR051465">
    <property type="entry name" value="Cell_Envelope_Struct_Comp"/>
</dbReference>
<evidence type="ECO:0000313" key="4">
    <source>
        <dbReference type="Proteomes" id="UP000076268"/>
    </source>
</evidence>
<dbReference type="EMBL" id="LSGP01000020">
    <property type="protein sequence ID" value="KYZ75824.1"/>
    <property type="molecule type" value="Genomic_DNA"/>
</dbReference>
<proteinExistence type="predicted"/>
<accession>A0A154BPB7</accession>
<dbReference type="Proteomes" id="UP000076268">
    <property type="component" value="Unassembled WGS sequence"/>
</dbReference>
<feature type="signal peptide" evidence="1">
    <location>
        <begin position="1"/>
        <end position="23"/>
    </location>
</feature>
<comment type="caution">
    <text evidence="3">The sequence shown here is derived from an EMBL/GenBank/DDBJ whole genome shotgun (WGS) entry which is preliminary data.</text>
</comment>
<evidence type="ECO:0000313" key="3">
    <source>
        <dbReference type="EMBL" id="KYZ75824.1"/>
    </source>
</evidence>
<feature type="domain" description="SLH" evidence="2">
    <location>
        <begin position="25"/>
        <end position="87"/>
    </location>
</feature>
<dbReference type="PANTHER" id="PTHR43308:SF1">
    <property type="entry name" value="OUTER MEMBRANE PROTEIN ALPHA"/>
    <property type="match status" value="1"/>
</dbReference>
<dbReference type="OrthoDB" id="1672837at2"/>
<gene>
    <name evidence="3" type="ORF">AXX12_11545</name>
</gene>
<dbReference type="PANTHER" id="PTHR43308">
    <property type="entry name" value="OUTER MEMBRANE PROTEIN ALPHA-RELATED"/>
    <property type="match status" value="1"/>
</dbReference>
<keyword evidence="1" id="KW-0732">Signal</keyword>
<keyword evidence="4" id="KW-1185">Reference proteome</keyword>
<dbReference type="InterPro" id="IPR001119">
    <property type="entry name" value="SLH_dom"/>
</dbReference>
<reference evidence="3 4" key="1">
    <citation type="submission" date="2016-02" db="EMBL/GenBank/DDBJ databases">
        <title>Anaerosporomusa subterraneum gen. nov., sp. nov., a spore-forming obligate anaerobe isolated from saprolite.</title>
        <authorList>
            <person name="Choi J.K."/>
            <person name="Shah M."/>
            <person name="Yee N."/>
        </authorList>
    </citation>
    <scope>NUCLEOTIDE SEQUENCE [LARGE SCALE GENOMIC DNA]</scope>
    <source>
        <strain evidence="3 4">RU4</strain>
    </source>
</reference>
<sequence length="470" mass="52580">MNKKIVLIMAALCLLVFSVPAFAAEADVFSDVPANHWSYQAVKKLTQDGIIVGDAGRFNGDKGLTRYEMAVLVGNAMTKIEKADAEQKKLIDKLSREYNAELTKLGARLAKVEAKSKVNFFFDNRIQYNYTSLKPGDKGAAFGGTNNIDQQHQFMERIRMYMNVPVGDTWEWNSRVVQAKFNINNSSDTSFRMDRFWLTGKNILDGKVEIGKMMLYPGKGTFYGDTGDFEGIYYSRDFDKLAMRLGGGRKGTAANAPAAPGASKENKVAFAEFSYKFDKTADLGFYMLENTSGFTSAADYKNMKMFAVNGAAEIPNTGGLALSFEWGKNHVDDTVLIPGIAEMKGGQTGFFVALQSKYKATNYMPALYTSMVNPFVQGDHGWAVSYRRLEPGVAGFANAGAFSWVPLTTDNDGTWQNNYNGVKAWRFDYIYVPWKNVQWTFSYDRSQPLDKGTQGDWTNNSYQSTFNFFF</sequence>
<dbReference type="AlphaFoldDB" id="A0A154BPB7"/>
<protein>
    <recommendedName>
        <fullName evidence="2">SLH domain-containing protein</fullName>
    </recommendedName>
</protein>
<dbReference type="RefSeq" id="WP_066243669.1">
    <property type="nucleotide sequence ID" value="NZ_LSGP01000020.1"/>
</dbReference>
<dbReference type="Pfam" id="PF00395">
    <property type="entry name" value="SLH"/>
    <property type="match status" value="1"/>
</dbReference>
<dbReference type="PROSITE" id="PS51272">
    <property type="entry name" value="SLH"/>
    <property type="match status" value="1"/>
</dbReference>
<name>A0A154BPB7_ANASB</name>
<evidence type="ECO:0000259" key="2">
    <source>
        <dbReference type="PROSITE" id="PS51272"/>
    </source>
</evidence>
<evidence type="ECO:0000256" key="1">
    <source>
        <dbReference type="SAM" id="SignalP"/>
    </source>
</evidence>
<feature type="chain" id="PRO_5007594852" description="SLH domain-containing protein" evidence="1">
    <location>
        <begin position="24"/>
        <end position="470"/>
    </location>
</feature>
<organism evidence="3 4">
    <name type="scientific">Anaerosporomusa subterranea</name>
    <dbReference type="NCBI Taxonomy" id="1794912"/>
    <lineage>
        <taxon>Bacteria</taxon>
        <taxon>Bacillati</taxon>
        <taxon>Bacillota</taxon>
        <taxon>Negativicutes</taxon>
        <taxon>Acetonemataceae</taxon>
        <taxon>Anaerosporomusa</taxon>
    </lineage>
</organism>
<dbReference type="STRING" id="1794912.AXX12_11545"/>